<evidence type="ECO:0000259" key="8">
    <source>
        <dbReference type="PROSITE" id="PS51007"/>
    </source>
</evidence>
<dbReference type="SUPFAM" id="SSF46626">
    <property type="entry name" value="Cytochrome c"/>
    <property type="match status" value="2"/>
</dbReference>
<dbReference type="Pfam" id="PF03150">
    <property type="entry name" value="CCP_MauG"/>
    <property type="match status" value="1"/>
</dbReference>
<evidence type="ECO:0000256" key="3">
    <source>
        <dbReference type="ARBA" id="ARBA00022723"/>
    </source>
</evidence>
<dbReference type="InterPro" id="IPR051395">
    <property type="entry name" value="Cytochrome_c_Peroxidase/MauG"/>
</dbReference>
<geneLocation type="plasmid" evidence="9 10">
    <name>unnamed4</name>
</geneLocation>
<evidence type="ECO:0000256" key="7">
    <source>
        <dbReference type="SAM" id="SignalP"/>
    </source>
</evidence>
<evidence type="ECO:0000313" key="9">
    <source>
        <dbReference type="EMBL" id="WOI35446.1"/>
    </source>
</evidence>
<keyword evidence="7" id="KW-0732">Signal</keyword>
<dbReference type="RefSeq" id="WP_317387118.1">
    <property type="nucleotide sequence ID" value="NZ_CP136707.1"/>
</dbReference>
<dbReference type="InterPro" id="IPR036909">
    <property type="entry name" value="Cyt_c-like_dom_sf"/>
</dbReference>
<proteinExistence type="predicted"/>
<feature type="signal peptide" evidence="7">
    <location>
        <begin position="1"/>
        <end position="20"/>
    </location>
</feature>
<name>A0ABZ0HNI9_TRISK</name>
<dbReference type="EMBL" id="CP136707">
    <property type="protein sequence ID" value="WOI35446.1"/>
    <property type="molecule type" value="Genomic_DNA"/>
</dbReference>
<gene>
    <name evidence="9" type="ORF">R1T40_22170</name>
</gene>
<dbReference type="PANTHER" id="PTHR30600">
    <property type="entry name" value="CYTOCHROME C PEROXIDASE-RELATED"/>
    <property type="match status" value="1"/>
</dbReference>
<dbReference type="NCBIfam" id="TIGR03981">
    <property type="entry name" value="SAM_quin_mod"/>
    <property type="match status" value="1"/>
</dbReference>
<evidence type="ECO:0000256" key="6">
    <source>
        <dbReference type="PROSITE-ProRule" id="PRU00433"/>
    </source>
</evidence>
<evidence type="ECO:0000313" key="10">
    <source>
        <dbReference type="Proteomes" id="UP001302666"/>
    </source>
</evidence>
<dbReference type="PROSITE" id="PS51007">
    <property type="entry name" value="CYTC"/>
    <property type="match status" value="2"/>
</dbReference>
<evidence type="ECO:0000256" key="1">
    <source>
        <dbReference type="ARBA" id="ARBA00004196"/>
    </source>
</evidence>
<evidence type="ECO:0000256" key="5">
    <source>
        <dbReference type="ARBA" id="ARBA00023004"/>
    </source>
</evidence>
<dbReference type="Gene3D" id="1.10.760.10">
    <property type="entry name" value="Cytochrome c-like domain"/>
    <property type="match status" value="2"/>
</dbReference>
<keyword evidence="3 6" id="KW-0479">Metal-binding</keyword>
<evidence type="ECO:0000256" key="4">
    <source>
        <dbReference type="ARBA" id="ARBA00023002"/>
    </source>
</evidence>
<keyword evidence="9" id="KW-0614">Plasmid</keyword>
<keyword evidence="4" id="KW-0560">Oxidoreductase</keyword>
<dbReference type="InterPro" id="IPR009056">
    <property type="entry name" value="Cyt_c-like_dom"/>
</dbReference>
<feature type="chain" id="PRO_5046095133" evidence="7">
    <location>
        <begin position="21"/>
        <end position="407"/>
    </location>
</feature>
<evidence type="ECO:0000256" key="2">
    <source>
        <dbReference type="ARBA" id="ARBA00022617"/>
    </source>
</evidence>
<keyword evidence="5 6" id="KW-0408">Iron</keyword>
<feature type="domain" description="Cytochrome c" evidence="8">
    <location>
        <begin position="50"/>
        <end position="180"/>
    </location>
</feature>
<dbReference type="InterPro" id="IPR023893">
    <property type="entry name" value="MauG-like"/>
</dbReference>
<protein>
    <submittedName>
        <fullName evidence="9">His-Xaa-Ser system-associated MauG-like protein</fullName>
    </submittedName>
</protein>
<organism evidence="9 10">
    <name type="scientific">Tritonibacter scottomollicae</name>
    <name type="common">Epibacterium scottomollicae</name>
    <dbReference type="NCBI Taxonomy" id="483013"/>
    <lineage>
        <taxon>Bacteria</taxon>
        <taxon>Pseudomonadati</taxon>
        <taxon>Pseudomonadota</taxon>
        <taxon>Alphaproteobacteria</taxon>
        <taxon>Rhodobacterales</taxon>
        <taxon>Paracoccaceae</taxon>
        <taxon>Tritonibacter</taxon>
    </lineage>
</organism>
<keyword evidence="10" id="KW-1185">Reference proteome</keyword>
<dbReference type="InterPro" id="IPR004852">
    <property type="entry name" value="Di-haem_cyt_c_peroxidsae"/>
</dbReference>
<feature type="domain" description="Cytochrome c" evidence="8">
    <location>
        <begin position="251"/>
        <end position="397"/>
    </location>
</feature>
<sequence length="407" mass="43926">MKFVISSFLIACAISTSVAASDLRSSVVREAAIEAGLVPSSATRPKTDPDLVSVGKLAFEATELSAGQNIACATCHRDRFGSADGIPNAVGIGGDGAGDIRVASGGRTVPRNTLPFWGVGGIGYDTFFWDGKVSGRGDDLISQFGAHALSSDPLVVAAMIPPVEVDEMVGDIGHLTTETVGSATFIYNQLVEQLAADPDIADAALRAFGTSAKDLKFENYAEAIAEFIRFNFAVQDTRFHEFVFGKGKLTEDELNGGLIFYGKGRCSMCHNGPYFSDFNFHSIPSPSASFGKNGFGIDYGRFNVTNDPNDRGKFRTPPLFNVLRTAPYGHSGAYSEVSDIILAHSDPLAVLNFQELSSPQRQDVYQQLRHWLEEPVSQSALTLKELDQLISFLATLEFDSKREVRSP</sequence>
<dbReference type="Proteomes" id="UP001302666">
    <property type="component" value="Plasmid unnamed4"/>
</dbReference>
<accession>A0ABZ0HNI9</accession>
<comment type="subcellular location">
    <subcellularLocation>
        <location evidence="1">Cell envelope</location>
    </subcellularLocation>
</comment>
<keyword evidence="2 6" id="KW-0349">Heme</keyword>
<reference evidence="9 10" key="1">
    <citation type="submission" date="2023-10" db="EMBL/GenBank/DDBJ databases">
        <title>Eight complete genome sequences of bacteria isolated from laboratory stock of Giant Kelp gametophytes.</title>
        <authorList>
            <person name="Tolentino B."/>
            <person name="Nuzhdin S."/>
        </authorList>
    </citation>
    <scope>NUCLEOTIDE SEQUENCE [LARGE SCALE GENOMIC DNA]</scope>
    <source>
        <strain evidence="9 10">LC.270.F.C4</strain>
        <plasmid evidence="9 10">unnamed4</plasmid>
    </source>
</reference>